<proteinExistence type="predicted"/>
<accession>A0A8S5SZ44</accession>
<dbReference type="InterPro" id="IPR056906">
    <property type="entry name" value="ORF2/G2P_dom"/>
</dbReference>
<feature type="domain" description="Replication-associated protein ORF2/G2P" evidence="1">
    <location>
        <begin position="158"/>
        <end position="245"/>
    </location>
</feature>
<evidence type="ECO:0000313" key="2">
    <source>
        <dbReference type="EMBL" id="DAF56349.1"/>
    </source>
</evidence>
<reference evidence="2" key="1">
    <citation type="journal article" date="2021" name="Proc. Natl. Acad. Sci. U.S.A.">
        <title>A Catalog of Tens of Thousands of Viruses from Human Metagenomes Reveals Hidden Associations with Chronic Diseases.</title>
        <authorList>
            <person name="Tisza M.J."/>
            <person name="Buck C.B."/>
        </authorList>
    </citation>
    <scope>NUCLEOTIDE SEQUENCE</scope>
    <source>
        <strain evidence="2">CtZPT1</strain>
    </source>
</reference>
<protein>
    <submittedName>
        <fullName evidence="2">Replication associated protein</fullName>
    </submittedName>
</protein>
<organism evidence="2">
    <name type="scientific">Microviridae sp. ctZPT1</name>
    <dbReference type="NCBI Taxonomy" id="2827645"/>
    <lineage>
        <taxon>Viruses</taxon>
        <taxon>Monodnaviria</taxon>
        <taxon>Sangervirae</taxon>
        <taxon>Phixviricota</taxon>
        <taxon>Malgrandaviricetes</taxon>
        <taxon>Petitvirales</taxon>
        <taxon>Microviridae</taxon>
    </lineage>
</organism>
<sequence length="536" mass="62412">MISPIVKPYCSCLHPCIIKNKYTGQPIYSKCGQCEVCLHDGSVQKELKCNIQLADSKHCFFVTLTYATEHLPVGKFYQSSTGMRFCCVPRDHIYSYTTVQGYTRNMSFNDENFDYPVNLSAQAVSDLLSKTHLDRTVYPDGHTVVKYPDMRDLLPYLNYRDLQLFHKRLNQQLKSYSNEKIHTYSVGEYGPKTFRPHFHLLFFFDSDRLAKVFGQLIRKVWRFGDSDTQRVWSSASTYVAGYLNSTLCLPQFYRDIRKISPFGRFSQHFGERAFIEAFEPEEKEECFTAFTDGLYLSLNGRPTLCRPSRSLINRLYPLLDRSAVSDVDSNVRTALHLSRIPQVLAKYGFLGELSLFEQAKCVFFLIKKYLQVDHSLDNAPETLRFIFNSCRLSLYLNFSELEGCSAVYRLLLAYRNLLTHWITVPSNHIAFYGQLRKAFRTIYAFYSFMDAKYLHDQLVKVQSWSQNNYLSTQVDFRYFYPLTDGELMRSSYREVLALSPFCRAAYAEVAADNRQRIKHKYLNDLNCALIAECDKH</sequence>
<evidence type="ECO:0000259" key="1">
    <source>
        <dbReference type="Pfam" id="PF23343"/>
    </source>
</evidence>
<dbReference type="EMBL" id="BK032713">
    <property type="protein sequence ID" value="DAF56349.1"/>
    <property type="molecule type" value="Genomic_DNA"/>
</dbReference>
<name>A0A8S5SZ44_9VIRU</name>
<dbReference type="Pfam" id="PF23343">
    <property type="entry name" value="REP_ORF2-G2P"/>
    <property type="match status" value="1"/>
</dbReference>